<dbReference type="Proteomes" id="UP000434580">
    <property type="component" value="Unassembled WGS sequence"/>
</dbReference>
<sequence>MMLDRIGLIIAALFVGGIVIFLLPIIDDVMNAESGTTFQILLAVGVLAGVISFIRKQKKNLISKALTR</sequence>
<gene>
    <name evidence="2" type="ORF">DPBNPPHM_00909</name>
</gene>
<name>A0A5S9PGJ2_9GAMM</name>
<keyword evidence="1" id="KW-0472">Membrane</keyword>
<reference evidence="2 3" key="1">
    <citation type="submission" date="2019-11" db="EMBL/GenBank/DDBJ databases">
        <authorList>
            <person name="Holert J."/>
        </authorList>
    </citation>
    <scope>NUCLEOTIDE SEQUENCE [LARGE SCALE GENOMIC DNA]</scope>
    <source>
        <strain evidence="2">BC5_2</strain>
    </source>
</reference>
<evidence type="ECO:0000313" key="3">
    <source>
        <dbReference type="Proteomes" id="UP000434580"/>
    </source>
</evidence>
<keyword evidence="1" id="KW-1133">Transmembrane helix</keyword>
<dbReference type="EMBL" id="CACSII010000012">
    <property type="protein sequence ID" value="CAA0103151.1"/>
    <property type="molecule type" value="Genomic_DNA"/>
</dbReference>
<evidence type="ECO:0000256" key="1">
    <source>
        <dbReference type="SAM" id="Phobius"/>
    </source>
</evidence>
<keyword evidence="1" id="KW-0812">Transmembrane</keyword>
<dbReference type="AlphaFoldDB" id="A0A5S9PGJ2"/>
<feature type="transmembrane region" description="Helical" evidence="1">
    <location>
        <begin position="7"/>
        <end position="26"/>
    </location>
</feature>
<proteinExistence type="predicted"/>
<organism evidence="2 3">
    <name type="scientific">BD1-7 clade bacterium</name>
    <dbReference type="NCBI Taxonomy" id="2029982"/>
    <lineage>
        <taxon>Bacteria</taxon>
        <taxon>Pseudomonadati</taxon>
        <taxon>Pseudomonadota</taxon>
        <taxon>Gammaproteobacteria</taxon>
        <taxon>Cellvibrionales</taxon>
        <taxon>Spongiibacteraceae</taxon>
        <taxon>BD1-7 clade</taxon>
    </lineage>
</organism>
<protein>
    <submittedName>
        <fullName evidence="2">Uncharacterized protein</fullName>
    </submittedName>
</protein>
<accession>A0A5S9PGJ2</accession>
<evidence type="ECO:0000313" key="2">
    <source>
        <dbReference type="EMBL" id="CAA0103151.1"/>
    </source>
</evidence>
<feature type="transmembrane region" description="Helical" evidence="1">
    <location>
        <begin position="38"/>
        <end position="54"/>
    </location>
</feature>